<organism evidence="2">
    <name type="scientific">Streptomyces sp. R33</name>
    <dbReference type="NCBI Taxonomy" id="3238629"/>
    <lineage>
        <taxon>Bacteria</taxon>
        <taxon>Bacillati</taxon>
        <taxon>Actinomycetota</taxon>
        <taxon>Actinomycetes</taxon>
        <taxon>Kitasatosporales</taxon>
        <taxon>Streptomycetaceae</taxon>
        <taxon>Streptomyces</taxon>
    </lineage>
</organism>
<feature type="signal peptide" evidence="1">
    <location>
        <begin position="1"/>
        <end position="30"/>
    </location>
</feature>
<name>A0AB39XZH1_9ACTN</name>
<accession>A0AB39XZH1</accession>
<dbReference type="EMBL" id="CP165727">
    <property type="protein sequence ID" value="XDV62157.1"/>
    <property type="molecule type" value="Genomic_DNA"/>
</dbReference>
<evidence type="ECO:0008006" key="3">
    <source>
        <dbReference type="Google" id="ProtNLM"/>
    </source>
</evidence>
<proteinExistence type="predicted"/>
<gene>
    <name evidence="2" type="ORF">AB5J51_04005</name>
</gene>
<evidence type="ECO:0000313" key="2">
    <source>
        <dbReference type="EMBL" id="XDV62157.1"/>
    </source>
</evidence>
<dbReference type="AlphaFoldDB" id="A0AB39XZH1"/>
<protein>
    <recommendedName>
        <fullName evidence="3">Secreted protein</fullName>
    </recommendedName>
</protein>
<feature type="chain" id="PRO_5044307404" description="Secreted protein" evidence="1">
    <location>
        <begin position="31"/>
        <end position="308"/>
    </location>
</feature>
<reference evidence="2" key="1">
    <citation type="submission" date="2024-08" db="EMBL/GenBank/DDBJ databases">
        <authorList>
            <person name="Yu S.T."/>
        </authorList>
    </citation>
    <scope>NUCLEOTIDE SEQUENCE</scope>
    <source>
        <strain evidence="2">R33</strain>
    </source>
</reference>
<sequence>MRSALLKHGVRATAAAALVLATSLGGPAVADTADDGAPQDQAGLGLRAPRPVDVRITASGIEAPESAQAGMVSFRVRTDDPNGHFLQAFRPHPGVTVDQVLADLAKAVSHQPVPTAEGISAVRDEAELFGGAQVTPSVPETFTAPITAGELVLLDFGAFLADPAHPVTRTLQLQGPKRSGSLTDFADGLVIERDTADGPRFDVRGLDRAVGRILVHNSSGELHEMAVQPVAPGTTDAQIQAVFDRTAPGPLPYTGRPVGLGMLSPGRSALLETRNLPPGTYVLMCFVPDAKTGLPHAVKGMHKVVVLT</sequence>
<dbReference type="RefSeq" id="WP_369776860.1">
    <property type="nucleotide sequence ID" value="NZ_CP165727.1"/>
</dbReference>
<keyword evidence="1" id="KW-0732">Signal</keyword>
<evidence type="ECO:0000256" key="1">
    <source>
        <dbReference type="SAM" id="SignalP"/>
    </source>
</evidence>